<feature type="compositionally biased region" description="Low complexity" evidence="1">
    <location>
        <begin position="165"/>
        <end position="174"/>
    </location>
</feature>
<evidence type="ECO:0000313" key="2">
    <source>
        <dbReference type="EMBL" id="PHQ51880.1"/>
    </source>
</evidence>
<dbReference type="EMBL" id="NHZO01000133">
    <property type="protein sequence ID" value="PHQ51880.1"/>
    <property type="molecule type" value="Genomic_DNA"/>
</dbReference>
<evidence type="ECO:0000256" key="1">
    <source>
        <dbReference type="SAM" id="MobiDB-lite"/>
    </source>
</evidence>
<feature type="compositionally biased region" description="Basic and acidic residues" evidence="1">
    <location>
        <begin position="146"/>
        <end position="163"/>
    </location>
</feature>
<name>A0A2G1XKX6_STRCJ</name>
<dbReference type="Proteomes" id="UP000222531">
    <property type="component" value="Unassembled WGS sequence"/>
</dbReference>
<proteinExistence type="predicted"/>
<reference evidence="2 3" key="1">
    <citation type="journal article" date="2017" name="Biochemistry">
        <title>Identification of the Biosynthetic Pathway for the Antibiotic Bicyclomycin.</title>
        <authorList>
            <person name="Patteson J."/>
            <person name="Cai W."/>
            <person name="Johnson R.A."/>
            <person name="Santa Maria K."/>
            <person name="Li B."/>
        </authorList>
    </citation>
    <scope>NUCLEOTIDE SEQUENCE [LARGE SCALE GENOMIC DNA]</scope>
    <source>
        <strain evidence="2 3">ATCC 21532</strain>
    </source>
</reference>
<dbReference type="AlphaFoldDB" id="A0A2G1XKX6"/>
<comment type="caution">
    <text evidence="2">The sequence shown here is derived from an EMBL/GenBank/DDBJ whole genome shotgun (WGS) entry which is preliminary data.</text>
</comment>
<organism evidence="2 3">
    <name type="scientific">Streptomyces cinnamoneus</name>
    <name type="common">Streptoverticillium cinnamoneum</name>
    <dbReference type="NCBI Taxonomy" id="53446"/>
    <lineage>
        <taxon>Bacteria</taxon>
        <taxon>Bacillati</taxon>
        <taxon>Actinomycetota</taxon>
        <taxon>Actinomycetes</taxon>
        <taxon>Kitasatosporales</taxon>
        <taxon>Streptomycetaceae</taxon>
        <taxon>Streptomyces</taxon>
        <taxon>Streptomyces cinnamoneus group</taxon>
    </lineage>
</organism>
<feature type="compositionally biased region" description="Low complexity" evidence="1">
    <location>
        <begin position="229"/>
        <end position="238"/>
    </location>
</feature>
<feature type="compositionally biased region" description="Pro residues" evidence="1">
    <location>
        <begin position="179"/>
        <end position="200"/>
    </location>
</feature>
<feature type="region of interest" description="Disordered" evidence="1">
    <location>
        <begin position="140"/>
        <end position="238"/>
    </location>
</feature>
<evidence type="ECO:0000313" key="3">
    <source>
        <dbReference type="Proteomes" id="UP000222531"/>
    </source>
</evidence>
<dbReference type="OrthoDB" id="4335994at2"/>
<keyword evidence="3" id="KW-1185">Reference proteome</keyword>
<protein>
    <submittedName>
        <fullName evidence="2">Uncharacterized protein</fullName>
    </submittedName>
</protein>
<gene>
    <name evidence="2" type="ORF">BLA24_11120</name>
</gene>
<sequence>MAFSADELRVLRRALDIALSPHSVPAGCGPERQAEVRDCLRLAEALAEADRESGRLRAFLLADLSRYRSALPGAAPGYVERLRDALAEGYRPGPEDLAALRSLCTAPSGDAEALRRRELLRHCERLAETAVRARLAVRAAGAVPEARPELGRPRQAADADRGHHLAGAGLEAAGRPGDRPGPPTKPAPGPPPAAPQPKPSSTPKSPRPDRPIPTPGEVFPPRRKPAPPTTALTASRRT</sequence>
<accession>A0A2G1XKX6</accession>